<comment type="cofactor">
    <cofactor evidence="1 8">
        <name>heme</name>
        <dbReference type="ChEBI" id="CHEBI:30413"/>
    </cofactor>
</comment>
<protein>
    <recommendedName>
        <fullName evidence="12">Sterol 26-hydroxylase, mitochondrial</fullName>
    </recommendedName>
</protein>
<keyword evidence="5 9" id="KW-0560">Oxidoreductase</keyword>
<dbReference type="PANTHER" id="PTHR24279">
    <property type="entry name" value="CYTOCHROME P450"/>
    <property type="match status" value="1"/>
</dbReference>
<evidence type="ECO:0000256" key="2">
    <source>
        <dbReference type="ARBA" id="ARBA00010617"/>
    </source>
</evidence>
<dbReference type="InterPro" id="IPR017972">
    <property type="entry name" value="Cyt_P450_CS"/>
</dbReference>
<keyword evidence="4 8" id="KW-0479">Metal-binding</keyword>
<keyword evidence="3 8" id="KW-0349">Heme</keyword>
<evidence type="ECO:0000256" key="1">
    <source>
        <dbReference type="ARBA" id="ARBA00001971"/>
    </source>
</evidence>
<dbReference type="PRINTS" id="PR00385">
    <property type="entry name" value="P450"/>
</dbReference>
<dbReference type="GO" id="GO:0016705">
    <property type="term" value="F:oxidoreductase activity, acting on paired donors, with incorporation or reduction of molecular oxygen"/>
    <property type="evidence" value="ECO:0007669"/>
    <property type="project" value="InterPro"/>
</dbReference>
<dbReference type="OrthoDB" id="3945418at2759"/>
<dbReference type="EMBL" id="JAACNH010000009">
    <property type="protein sequence ID" value="KAG8432276.1"/>
    <property type="molecule type" value="Genomic_DNA"/>
</dbReference>
<evidence type="ECO:0008006" key="12">
    <source>
        <dbReference type="Google" id="ProtNLM"/>
    </source>
</evidence>
<keyword evidence="7 9" id="KW-0503">Monooxygenase</keyword>
<dbReference type="GO" id="GO:0042359">
    <property type="term" value="P:vitamin D metabolic process"/>
    <property type="evidence" value="ECO:0007669"/>
    <property type="project" value="UniProtKB-ARBA"/>
</dbReference>
<evidence type="ECO:0000256" key="3">
    <source>
        <dbReference type="ARBA" id="ARBA00022617"/>
    </source>
</evidence>
<evidence type="ECO:0000256" key="9">
    <source>
        <dbReference type="RuleBase" id="RU000461"/>
    </source>
</evidence>
<dbReference type="FunFam" id="1.10.630.10:FF:000006">
    <property type="entry name" value="Cytochrome P450 302a1, mitochondrial"/>
    <property type="match status" value="1"/>
</dbReference>
<dbReference type="InterPro" id="IPR002401">
    <property type="entry name" value="Cyt_P450_E_grp-I"/>
</dbReference>
<dbReference type="GO" id="GO:0008203">
    <property type="term" value="P:cholesterol metabolic process"/>
    <property type="evidence" value="ECO:0007669"/>
    <property type="project" value="TreeGrafter"/>
</dbReference>
<dbReference type="SUPFAM" id="SSF48264">
    <property type="entry name" value="Cytochrome P450"/>
    <property type="match status" value="1"/>
</dbReference>
<dbReference type="GO" id="GO:0005506">
    <property type="term" value="F:iron ion binding"/>
    <property type="evidence" value="ECO:0007669"/>
    <property type="project" value="InterPro"/>
</dbReference>
<keyword evidence="11" id="KW-1185">Reference proteome</keyword>
<dbReference type="Proteomes" id="UP000812440">
    <property type="component" value="Chromosome 9"/>
</dbReference>
<reference evidence="10" key="1">
    <citation type="thesis" date="2020" institute="ProQuest LLC" country="789 East Eisenhower Parkway, Ann Arbor, MI, USA">
        <title>Comparative Genomics and Chromosome Evolution.</title>
        <authorList>
            <person name="Mudd A.B."/>
        </authorList>
    </citation>
    <scope>NUCLEOTIDE SEQUENCE</scope>
    <source>
        <strain evidence="10">Female2</strain>
        <tissue evidence="10">Blood</tissue>
    </source>
</reference>
<dbReference type="GO" id="GO:0034650">
    <property type="term" value="P:cortisol metabolic process"/>
    <property type="evidence" value="ECO:0007669"/>
    <property type="project" value="TreeGrafter"/>
</dbReference>
<dbReference type="PANTHER" id="PTHR24279:SF123">
    <property type="entry name" value="CYTOCHROME P450 FAMILY 27 SUBFAMILY A MEMBER 1"/>
    <property type="match status" value="1"/>
</dbReference>
<feature type="binding site" description="axial binding residue" evidence="8">
    <location>
        <position position="358"/>
    </location>
    <ligand>
        <name>heme</name>
        <dbReference type="ChEBI" id="CHEBI:30413"/>
    </ligand>
    <ligandPart>
        <name>Fe</name>
        <dbReference type="ChEBI" id="CHEBI:18248"/>
    </ligandPart>
</feature>
<dbReference type="GO" id="GO:0071375">
    <property type="term" value="P:cellular response to peptide hormone stimulus"/>
    <property type="evidence" value="ECO:0007669"/>
    <property type="project" value="TreeGrafter"/>
</dbReference>
<evidence type="ECO:0000313" key="10">
    <source>
        <dbReference type="EMBL" id="KAG8432276.1"/>
    </source>
</evidence>
<evidence type="ECO:0000256" key="5">
    <source>
        <dbReference type="ARBA" id="ARBA00023002"/>
    </source>
</evidence>
<name>A0A8T2IQ56_9PIPI</name>
<comment type="similarity">
    <text evidence="2 9">Belongs to the cytochrome P450 family.</text>
</comment>
<dbReference type="InterPro" id="IPR001128">
    <property type="entry name" value="Cyt_P450"/>
</dbReference>
<keyword evidence="6 8" id="KW-0408">Iron</keyword>
<dbReference type="GO" id="GO:0020037">
    <property type="term" value="F:heme binding"/>
    <property type="evidence" value="ECO:0007669"/>
    <property type="project" value="InterPro"/>
</dbReference>
<dbReference type="InterPro" id="IPR050479">
    <property type="entry name" value="CYP11_CYP27_families"/>
</dbReference>
<dbReference type="Pfam" id="PF00067">
    <property type="entry name" value="p450"/>
    <property type="match status" value="1"/>
</dbReference>
<dbReference type="PROSITE" id="PS00086">
    <property type="entry name" value="CYTOCHROME_P450"/>
    <property type="match status" value="1"/>
</dbReference>
<accession>A0A8T2IQ56</accession>
<evidence type="ECO:0000256" key="8">
    <source>
        <dbReference type="PIRSR" id="PIRSR602401-1"/>
    </source>
</evidence>
<dbReference type="PRINTS" id="PR00463">
    <property type="entry name" value="EP450I"/>
</dbReference>
<dbReference type="GO" id="GO:0004497">
    <property type="term" value="F:monooxygenase activity"/>
    <property type="evidence" value="ECO:0007669"/>
    <property type="project" value="UniProtKB-KW"/>
</dbReference>
<sequence>MLETVLRQEGKYPMRTDMEFWKEHRRQRGFGFGPLTEEGQKWYTLRSVLNQKMLRPVEVKMYMGSVNEVVTDFLVTLDEMRTQTPSGNMVNEIQNALYRFAFEGISYILFETRIGCLDKKIPEATREFIDSIGVMFKNTVITGVLPSWTKNVLPYYKRYMESWDNIFAFGNKLIDQKMLKIKCRIEKGEEVRGEYLTYLISSGKLTKNEIYGSVAELLLAGVDTTSNTLSWALYHLAREPEIQKELYQEVIGVIPGQSLPSAEDISRMPLLRAVIKEILRLYPVIPTNSRFLVEKEITAGGYYLPKNTLVVLAHYAISRDETNFPEPNKFIPQRWIRENRTQNNPFSSIPFGYGVRACVGRRIAELEMYTCLSRIIKKYEVRPDPTGGEIKSMARIVLIPNKPINLQFLQRKPSYKESGSSSSQMN</sequence>
<proteinExistence type="inferred from homology"/>
<dbReference type="GO" id="GO:0005743">
    <property type="term" value="C:mitochondrial inner membrane"/>
    <property type="evidence" value="ECO:0007669"/>
    <property type="project" value="TreeGrafter"/>
</dbReference>
<dbReference type="Gene3D" id="1.10.630.10">
    <property type="entry name" value="Cytochrome P450"/>
    <property type="match status" value="1"/>
</dbReference>
<evidence type="ECO:0000256" key="4">
    <source>
        <dbReference type="ARBA" id="ARBA00022723"/>
    </source>
</evidence>
<dbReference type="AlphaFoldDB" id="A0A8T2IQ56"/>
<gene>
    <name evidence="10" type="ORF">GDO86_016790</name>
</gene>
<dbReference type="InterPro" id="IPR036396">
    <property type="entry name" value="Cyt_P450_sf"/>
</dbReference>
<evidence type="ECO:0000313" key="11">
    <source>
        <dbReference type="Proteomes" id="UP000812440"/>
    </source>
</evidence>
<dbReference type="GO" id="GO:0006704">
    <property type="term" value="P:glucocorticoid biosynthetic process"/>
    <property type="evidence" value="ECO:0007669"/>
    <property type="project" value="TreeGrafter"/>
</dbReference>
<evidence type="ECO:0000256" key="6">
    <source>
        <dbReference type="ARBA" id="ARBA00023004"/>
    </source>
</evidence>
<dbReference type="GO" id="GO:0006700">
    <property type="term" value="P:C21-steroid hormone biosynthetic process"/>
    <property type="evidence" value="ECO:0007669"/>
    <property type="project" value="TreeGrafter"/>
</dbReference>
<comment type="caution">
    <text evidence="10">The sequence shown here is derived from an EMBL/GenBank/DDBJ whole genome shotgun (WGS) entry which is preliminary data.</text>
</comment>
<evidence type="ECO:0000256" key="7">
    <source>
        <dbReference type="ARBA" id="ARBA00023033"/>
    </source>
</evidence>
<organism evidence="10 11">
    <name type="scientific">Hymenochirus boettgeri</name>
    <name type="common">Congo dwarf clawed frog</name>
    <dbReference type="NCBI Taxonomy" id="247094"/>
    <lineage>
        <taxon>Eukaryota</taxon>
        <taxon>Metazoa</taxon>
        <taxon>Chordata</taxon>
        <taxon>Craniata</taxon>
        <taxon>Vertebrata</taxon>
        <taxon>Euteleostomi</taxon>
        <taxon>Amphibia</taxon>
        <taxon>Batrachia</taxon>
        <taxon>Anura</taxon>
        <taxon>Pipoidea</taxon>
        <taxon>Pipidae</taxon>
        <taxon>Pipinae</taxon>
        <taxon>Hymenochirus</taxon>
    </lineage>
</organism>